<dbReference type="InterPro" id="IPR011004">
    <property type="entry name" value="Trimer_LpxA-like_sf"/>
</dbReference>
<dbReference type="Gene3D" id="3.40.50.20">
    <property type="match status" value="1"/>
</dbReference>
<evidence type="ECO:0000313" key="7">
    <source>
        <dbReference type="Proteomes" id="UP000019681"/>
    </source>
</evidence>
<evidence type="ECO:0000256" key="1">
    <source>
        <dbReference type="ARBA" id="ARBA00022679"/>
    </source>
</evidence>
<feature type="active site" description="Proton acceptor" evidence="3">
    <location>
        <position position="139"/>
    </location>
</feature>
<evidence type="ECO:0000313" key="6">
    <source>
        <dbReference type="EMBL" id="EYE88787.1"/>
    </source>
</evidence>
<dbReference type="Pfam" id="PF00132">
    <property type="entry name" value="Hexapep"/>
    <property type="match status" value="2"/>
</dbReference>
<dbReference type="InterPro" id="IPR050179">
    <property type="entry name" value="Trans_hexapeptide_repeat"/>
</dbReference>
<feature type="site" description="Increases basicity of active site His" evidence="3">
    <location>
        <position position="140"/>
    </location>
</feature>
<dbReference type="InterPro" id="IPR041561">
    <property type="entry name" value="PglD_N"/>
</dbReference>
<dbReference type="STRING" id="1403537.Q428_05940"/>
<dbReference type="AlphaFoldDB" id="A0A017RVS4"/>
<dbReference type="InterPro" id="IPR020019">
    <property type="entry name" value="AcTrfase_PglD-like"/>
</dbReference>
<dbReference type="GO" id="GO:0016740">
    <property type="term" value="F:transferase activity"/>
    <property type="evidence" value="ECO:0007669"/>
    <property type="project" value="UniProtKB-KW"/>
</dbReference>
<feature type="domain" description="PglD N-terminal" evidence="5">
    <location>
        <begin position="3"/>
        <end position="70"/>
    </location>
</feature>
<feature type="binding site" evidence="4">
    <location>
        <position position="148"/>
    </location>
    <ligand>
        <name>acetyl-CoA</name>
        <dbReference type="ChEBI" id="CHEBI:57288"/>
    </ligand>
</feature>
<proteinExistence type="predicted"/>
<evidence type="ECO:0000256" key="3">
    <source>
        <dbReference type="PIRSR" id="PIRSR620019-1"/>
    </source>
</evidence>
<dbReference type="Proteomes" id="UP000019681">
    <property type="component" value="Unassembled WGS sequence"/>
</dbReference>
<keyword evidence="7" id="KW-1185">Reference proteome</keyword>
<name>A0A017RVS4_9CLOT</name>
<feature type="binding site" evidence="4">
    <location>
        <position position="169"/>
    </location>
    <ligand>
        <name>acetyl-CoA</name>
        <dbReference type="ChEBI" id="CHEBI:57288"/>
    </ligand>
</feature>
<evidence type="ECO:0000256" key="4">
    <source>
        <dbReference type="PIRSR" id="PIRSR620019-2"/>
    </source>
</evidence>
<organism evidence="6 7">
    <name type="scientific">Fervidicella metallireducens AeB</name>
    <dbReference type="NCBI Taxonomy" id="1403537"/>
    <lineage>
        <taxon>Bacteria</taxon>
        <taxon>Bacillati</taxon>
        <taxon>Bacillota</taxon>
        <taxon>Clostridia</taxon>
        <taxon>Eubacteriales</taxon>
        <taxon>Clostridiaceae</taxon>
        <taxon>Fervidicella</taxon>
    </lineage>
</organism>
<dbReference type="PROSITE" id="PS00101">
    <property type="entry name" value="HEXAPEP_TRANSFERASES"/>
    <property type="match status" value="1"/>
</dbReference>
<dbReference type="InterPro" id="IPR018357">
    <property type="entry name" value="Hexapep_transf_CS"/>
</dbReference>
<keyword evidence="1 6" id="KW-0808">Transferase</keyword>
<gene>
    <name evidence="6" type="ORF">Q428_05940</name>
</gene>
<dbReference type="CDD" id="cd03360">
    <property type="entry name" value="LbH_AT_putative"/>
    <property type="match status" value="1"/>
</dbReference>
<dbReference type="InterPro" id="IPR001451">
    <property type="entry name" value="Hexapep"/>
</dbReference>
<dbReference type="NCBIfam" id="TIGR03570">
    <property type="entry name" value="NeuD_NnaD"/>
    <property type="match status" value="1"/>
</dbReference>
<dbReference type="RefSeq" id="WP_035379040.1">
    <property type="nucleotide sequence ID" value="NZ_AZQP01000013.1"/>
</dbReference>
<dbReference type="SUPFAM" id="SSF51161">
    <property type="entry name" value="Trimeric LpxA-like enzymes"/>
    <property type="match status" value="1"/>
</dbReference>
<dbReference type="EMBL" id="AZQP01000013">
    <property type="protein sequence ID" value="EYE88787.1"/>
    <property type="molecule type" value="Genomic_DNA"/>
</dbReference>
<dbReference type="Pfam" id="PF17836">
    <property type="entry name" value="PglD_N"/>
    <property type="match status" value="1"/>
</dbReference>
<keyword evidence="2" id="KW-0677">Repeat</keyword>
<dbReference type="Gene3D" id="2.160.10.10">
    <property type="entry name" value="Hexapeptide repeat proteins"/>
    <property type="match status" value="1"/>
</dbReference>
<dbReference type="OrthoDB" id="9801456at2"/>
<reference evidence="6 7" key="1">
    <citation type="journal article" date="2014" name="Genome Announc.">
        <title>Draft Genome Sequence of Fervidicella metallireducens Strain AeBT, an Iron-Reducing Thermoanaerobe from the Great Artesian Basin.</title>
        <authorList>
            <person name="Patel B.K."/>
        </authorList>
    </citation>
    <scope>NUCLEOTIDE SEQUENCE [LARGE SCALE GENOMIC DNA]</scope>
    <source>
        <strain evidence="6 7">AeB</strain>
    </source>
</reference>
<accession>A0A017RVS4</accession>
<protein>
    <submittedName>
        <fullName evidence="6">Serine acetyltransferase</fullName>
    </submittedName>
</protein>
<dbReference type="PANTHER" id="PTHR43300">
    <property type="entry name" value="ACETYLTRANSFERASE"/>
    <property type="match status" value="1"/>
</dbReference>
<evidence type="ECO:0000256" key="2">
    <source>
        <dbReference type="ARBA" id="ARBA00022737"/>
    </source>
</evidence>
<sequence>MKKIVLVGAGGHCKVIIDIINSVKEFEIVGITDKFNLGGNLFGIPIIDTDEVLQDLFKKGIEYAFVSVGSIDNLVFRYELYKKLKQIGFKIPTLIHKNAIVSPYTTIEEGVCIMANAVVNANAYIGKNSIINTSSIIEHDCVIGDNCHISPGAKLGGNCKIGDNVHIGIGATVIHSINIGENTTIGAGAVVIDNIGDNKVAVGVPAKIIKTKV</sequence>
<dbReference type="PANTHER" id="PTHR43300:SF7">
    <property type="entry name" value="UDP-N-ACETYLBACILLOSAMINE N-ACETYLTRANSFERASE"/>
    <property type="match status" value="1"/>
</dbReference>
<evidence type="ECO:0000259" key="5">
    <source>
        <dbReference type="Pfam" id="PF17836"/>
    </source>
</evidence>
<comment type="caution">
    <text evidence="6">The sequence shown here is derived from an EMBL/GenBank/DDBJ whole genome shotgun (WGS) entry which is preliminary data.</text>
</comment>